<evidence type="ECO:0000259" key="11">
    <source>
        <dbReference type="PROSITE" id="PS50268"/>
    </source>
</evidence>
<keyword evidence="2 9" id="KW-0812">Transmembrane</keyword>
<dbReference type="Proteomes" id="UP000663832">
    <property type="component" value="Unassembled WGS sequence"/>
</dbReference>
<evidence type="ECO:0000256" key="7">
    <source>
        <dbReference type="ARBA" id="ARBA00023180"/>
    </source>
</evidence>
<dbReference type="PANTHER" id="PTHR24028:SF328">
    <property type="entry name" value="CADHERIN-3"/>
    <property type="match status" value="1"/>
</dbReference>
<feature type="chain" id="PRO_5036411441" description="Cadherin domain-containing protein" evidence="10">
    <location>
        <begin position="18"/>
        <end position="822"/>
    </location>
</feature>
<dbReference type="Gene3D" id="2.60.40.60">
    <property type="entry name" value="Cadherins"/>
    <property type="match status" value="3"/>
</dbReference>
<dbReference type="AlphaFoldDB" id="A0A815D836"/>
<evidence type="ECO:0000256" key="6">
    <source>
        <dbReference type="ARBA" id="ARBA00023136"/>
    </source>
</evidence>
<evidence type="ECO:0000256" key="9">
    <source>
        <dbReference type="SAM" id="Phobius"/>
    </source>
</evidence>
<dbReference type="OrthoDB" id="10056640at2759"/>
<organism evidence="13 14">
    <name type="scientific">Adineta steineri</name>
    <dbReference type="NCBI Taxonomy" id="433720"/>
    <lineage>
        <taxon>Eukaryota</taxon>
        <taxon>Metazoa</taxon>
        <taxon>Spiralia</taxon>
        <taxon>Gnathifera</taxon>
        <taxon>Rotifera</taxon>
        <taxon>Eurotatoria</taxon>
        <taxon>Bdelloidea</taxon>
        <taxon>Adinetida</taxon>
        <taxon>Adinetidae</taxon>
        <taxon>Adineta</taxon>
    </lineage>
</organism>
<evidence type="ECO:0000256" key="10">
    <source>
        <dbReference type="SAM" id="SignalP"/>
    </source>
</evidence>
<dbReference type="GO" id="GO:0005886">
    <property type="term" value="C:plasma membrane"/>
    <property type="evidence" value="ECO:0007669"/>
    <property type="project" value="InterPro"/>
</dbReference>
<proteinExistence type="predicted"/>
<feature type="domain" description="Cadherin" evidence="11">
    <location>
        <begin position="62"/>
        <end position="128"/>
    </location>
</feature>
<evidence type="ECO:0000256" key="2">
    <source>
        <dbReference type="ARBA" id="ARBA00022692"/>
    </source>
</evidence>
<comment type="caution">
    <text evidence="13">The sequence shown here is derived from an EMBL/GenBank/DDBJ whole genome shotgun (WGS) entry which is preliminary data.</text>
</comment>
<comment type="subcellular location">
    <subcellularLocation>
        <location evidence="1">Membrane</location>
        <topology evidence="1">Single-pass membrane protein</topology>
    </subcellularLocation>
</comment>
<dbReference type="InterPro" id="IPR015919">
    <property type="entry name" value="Cadherin-like_sf"/>
</dbReference>
<keyword evidence="3" id="KW-0677">Repeat</keyword>
<dbReference type="PROSITE" id="PS50268">
    <property type="entry name" value="CADHERIN_2"/>
    <property type="match status" value="2"/>
</dbReference>
<reference evidence="13" key="1">
    <citation type="submission" date="2021-02" db="EMBL/GenBank/DDBJ databases">
        <authorList>
            <person name="Nowell W R."/>
        </authorList>
    </citation>
    <scope>NUCLEOTIDE SEQUENCE</scope>
</reference>
<dbReference type="EMBL" id="CAJNOI010000136">
    <property type="protein sequence ID" value="CAF1115336.1"/>
    <property type="molecule type" value="Genomic_DNA"/>
</dbReference>
<keyword evidence="5 9" id="KW-1133">Transmembrane helix</keyword>
<feature type="transmembrane region" description="Helical" evidence="9">
    <location>
        <begin position="637"/>
        <end position="657"/>
    </location>
</feature>
<dbReference type="GO" id="GO:0005509">
    <property type="term" value="F:calcium ion binding"/>
    <property type="evidence" value="ECO:0007669"/>
    <property type="project" value="UniProtKB-UniRule"/>
</dbReference>
<dbReference type="Proteomes" id="UP000663877">
    <property type="component" value="Unassembled WGS sequence"/>
</dbReference>
<feature type="domain" description="Cadherin" evidence="11">
    <location>
        <begin position="129"/>
        <end position="263"/>
    </location>
</feature>
<evidence type="ECO:0000313" key="13">
    <source>
        <dbReference type="EMBL" id="CAF1297256.1"/>
    </source>
</evidence>
<dbReference type="InterPro" id="IPR020894">
    <property type="entry name" value="Cadherin_CS"/>
</dbReference>
<evidence type="ECO:0000313" key="14">
    <source>
        <dbReference type="Proteomes" id="UP000663832"/>
    </source>
</evidence>
<keyword evidence="14" id="KW-1185">Reference proteome</keyword>
<dbReference type="SUPFAM" id="SSF49313">
    <property type="entry name" value="Cadherin-like"/>
    <property type="match status" value="1"/>
</dbReference>
<dbReference type="PANTHER" id="PTHR24028">
    <property type="entry name" value="CADHERIN-87A"/>
    <property type="match status" value="1"/>
</dbReference>
<sequence>MINHLWILFILIQYSFSKTSITNYPTVDLFENSPLNTLVIQLTTSLNITKSSKLALLNMIGFELDMFSIINGSIYTIDFIDREEFITEKYCLDNLYCKIELHILVNDGLAYWVIPIHIIDENDNKPEFIQNEIELKFRENILNGYKIPFSGAKDLDEGRNGEIHYVLDCSNDLNQNKTFINQYIQSSINCYPLFQLIILSQSPPSSINFDRLALKFLPSSSINIQSEYKLKLYAIDNSDNGKQLDNSMNLNIKIERKEKEPIFSLSQYEFVVTINSSLYKNESIIGRVHAISNDPSQIIHYKLVSDNNKIKINSLTGELIYINENFHNISNEIDFLVQASILSKEKLSKILISRSKVKIIFRYLNLINNVSFHFQTNSLKNQNKIHRLNSSNSFLIDEHLQSNEDLLNITLISFYYPMDKYILSLDNYLTIFSLAATPSLNIYMLKTRRRPASKAIYMLNIGVKHKLSQQWLPNLRIELIVIDQWTTTTASSSSSSTTPIFTKTTTTANMIITNTSVYVEPLEFCIENKNYILYEIKNETMENKIGFFRVIETNLFILNNRNVSFSLFLLINQSEIIINECRMYIERLDNSFNNSLEYRLCSFSNDDECYNITTSDLSIKNENNLQKWFLPMKPIEIIMFILSIIFILVTIILILLICRLKGIHICLTIKNYIFYGKKYGLNTTTNQHLSSSSPSSPPSKMTQRVHSIVIRDSRSPSFEPITMKNDIDEPYIFNIDHLLEREPLPSTNMFTLPSPAQLSSSSSITCSLQREGKIRLNIENRPITTTTHRTSSSSSFLQETKQLLEMISTNQNSDSSRLASEV</sequence>
<evidence type="ECO:0000256" key="8">
    <source>
        <dbReference type="PROSITE-ProRule" id="PRU00043"/>
    </source>
</evidence>
<keyword evidence="4 8" id="KW-0106">Calcium</keyword>
<feature type="signal peptide" evidence="10">
    <location>
        <begin position="1"/>
        <end position="17"/>
    </location>
</feature>
<evidence type="ECO:0000256" key="4">
    <source>
        <dbReference type="ARBA" id="ARBA00022837"/>
    </source>
</evidence>
<protein>
    <recommendedName>
        <fullName evidence="11">Cadherin domain-containing protein</fullName>
    </recommendedName>
</protein>
<accession>A0A815D836</accession>
<dbReference type="InterPro" id="IPR050174">
    <property type="entry name" value="Protocadherin/Cadherin-CA"/>
</dbReference>
<evidence type="ECO:0000256" key="5">
    <source>
        <dbReference type="ARBA" id="ARBA00022989"/>
    </source>
</evidence>
<evidence type="ECO:0000256" key="3">
    <source>
        <dbReference type="ARBA" id="ARBA00022737"/>
    </source>
</evidence>
<gene>
    <name evidence="12" type="ORF">BJG266_LOCUS22143</name>
    <name evidence="13" type="ORF">QVE165_LOCUS31041</name>
</gene>
<keyword evidence="7" id="KW-0325">Glycoprotein</keyword>
<keyword evidence="10" id="KW-0732">Signal</keyword>
<evidence type="ECO:0000256" key="1">
    <source>
        <dbReference type="ARBA" id="ARBA00004167"/>
    </source>
</evidence>
<dbReference type="PROSITE" id="PS00232">
    <property type="entry name" value="CADHERIN_1"/>
    <property type="match status" value="1"/>
</dbReference>
<keyword evidence="6 9" id="KW-0472">Membrane</keyword>
<name>A0A815D836_9BILA</name>
<dbReference type="GO" id="GO:0007156">
    <property type="term" value="P:homophilic cell adhesion via plasma membrane adhesion molecules"/>
    <property type="evidence" value="ECO:0007669"/>
    <property type="project" value="InterPro"/>
</dbReference>
<dbReference type="CDD" id="cd11304">
    <property type="entry name" value="Cadherin_repeat"/>
    <property type="match status" value="1"/>
</dbReference>
<evidence type="ECO:0000313" key="12">
    <source>
        <dbReference type="EMBL" id="CAF1115336.1"/>
    </source>
</evidence>
<dbReference type="EMBL" id="CAJNOM010000262">
    <property type="protein sequence ID" value="CAF1297256.1"/>
    <property type="molecule type" value="Genomic_DNA"/>
</dbReference>
<dbReference type="InterPro" id="IPR002126">
    <property type="entry name" value="Cadherin-like_dom"/>
</dbReference>